<reference evidence="3 4" key="1">
    <citation type="submission" date="2015-09" db="EMBL/GenBank/DDBJ databases">
        <title>Identification and resolution of microdiversity through metagenomic sequencing of parallel consortia.</title>
        <authorList>
            <person name="Nelson W.C."/>
            <person name="Romine M.F."/>
            <person name="Lindemann S.R."/>
        </authorList>
    </citation>
    <scope>NUCLEOTIDE SEQUENCE [LARGE SCALE GENOMIC DNA]</scope>
    <source>
        <strain evidence="3">Ana</strain>
    </source>
</reference>
<keyword evidence="1" id="KW-1133">Transmembrane helix</keyword>
<keyword evidence="1" id="KW-0472">Membrane</keyword>
<feature type="transmembrane region" description="Helical" evidence="1">
    <location>
        <begin position="246"/>
        <end position="264"/>
    </location>
</feature>
<feature type="transmembrane region" description="Helical" evidence="1">
    <location>
        <begin position="20"/>
        <end position="46"/>
    </location>
</feature>
<feature type="transmembrane region" description="Helical" evidence="1">
    <location>
        <begin position="153"/>
        <end position="176"/>
    </location>
</feature>
<protein>
    <submittedName>
        <fullName evidence="3">CAAX amino terminal protease family</fullName>
    </submittedName>
</protein>
<feature type="transmembrane region" description="Helical" evidence="1">
    <location>
        <begin position="188"/>
        <end position="207"/>
    </location>
</feature>
<dbReference type="STRING" id="1666911.HLUCCA11_01550"/>
<feature type="transmembrane region" description="Helical" evidence="1">
    <location>
        <begin position="219"/>
        <end position="239"/>
    </location>
</feature>
<name>A0A0P8C7A8_9CYAN</name>
<keyword evidence="3" id="KW-0645">Protease</keyword>
<dbReference type="GO" id="GO:0080120">
    <property type="term" value="P:CAAX-box protein maturation"/>
    <property type="evidence" value="ECO:0007669"/>
    <property type="project" value="UniProtKB-ARBA"/>
</dbReference>
<feature type="transmembrane region" description="Helical" evidence="1">
    <location>
        <begin position="284"/>
        <end position="305"/>
    </location>
</feature>
<evidence type="ECO:0000313" key="4">
    <source>
        <dbReference type="Proteomes" id="UP000050465"/>
    </source>
</evidence>
<gene>
    <name evidence="3" type="ORF">HLUCCA11_01550</name>
</gene>
<dbReference type="AlphaFoldDB" id="A0A0P8C7A8"/>
<feature type="transmembrane region" description="Helical" evidence="1">
    <location>
        <begin position="75"/>
        <end position="99"/>
    </location>
</feature>
<keyword evidence="3" id="KW-0378">Hydrolase</keyword>
<feature type="domain" description="CAAX prenyl protease 2/Lysostaphin resistance protein A-like" evidence="2">
    <location>
        <begin position="157"/>
        <end position="256"/>
    </location>
</feature>
<dbReference type="PANTHER" id="PTHR36435:SF1">
    <property type="entry name" value="CAAX AMINO TERMINAL PROTEASE FAMILY PROTEIN"/>
    <property type="match status" value="1"/>
</dbReference>
<dbReference type="GO" id="GO:0006508">
    <property type="term" value="P:proteolysis"/>
    <property type="evidence" value="ECO:0007669"/>
    <property type="project" value="UniProtKB-KW"/>
</dbReference>
<feature type="transmembrane region" description="Helical" evidence="1">
    <location>
        <begin position="119"/>
        <end position="141"/>
    </location>
</feature>
<evidence type="ECO:0000259" key="2">
    <source>
        <dbReference type="Pfam" id="PF02517"/>
    </source>
</evidence>
<dbReference type="Proteomes" id="UP000050465">
    <property type="component" value="Unassembled WGS sequence"/>
</dbReference>
<dbReference type="Pfam" id="PF02517">
    <property type="entry name" value="Rce1-like"/>
    <property type="match status" value="1"/>
</dbReference>
<dbReference type="InterPro" id="IPR052710">
    <property type="entry name" value="CAAX_protease"/>
</dbReference>
<dbReference type="EMBL" id="LJZR01000001">
    <property type="protein sequence ID" value="KPQ37769.1"/>
    <property type="molecule type" value="Genomic_DNA"/>
</dbReference>
<keyword evidence="1" id="KW-0812">Transmembrane</keyword>
<accession>A0A0P8C7A8</accession>
<evidence type="ECO:0000256" key="1">
    <source>
        <dbReference type="SAM" id="Phobius"/>
    </source>
</evidence>
<dbReference type="PATRIC" id="fig|1666911.3.peg.2718"/>
<proteinExistence type="predicted"/>
<organism evidence="3 4">
    <name type="scientific">Phormidesmis priestleyi Ana</name>
    <dbReference type="NCBI Taxonomy" id="1666911"/>
    <lineage>
        <taxon>Bacteria</taxon>
        <taxon>Bacillati</taxon>
        <taxon>Cyanobacteriota</taxon>
        <taxon>Cyanophyceae</taxon>
        <taxon>Leptolyngbyales</taxon>
        <taxon>Leptolyngbyaceae</taxon>
        <taxon>Phormidesmis</taxon>
    </lineage>
</organism>
<dbReference type="GO" id="GO:0004175">
    <property type="term" value="F:endopeptidase activity"/>
    <property type="evidence" value="ECO:0007669"/>
    <property type="project" value="UniProtKB-ARBA"/>
</dbReference>
<dbReference type="PANTHER" id="PTHR36435">
    <property type="entry name" value="SLR1288 PROTEIN"/>
    <property type="match status" value="1"/>
</dbReference>
<dbReference type="InterPro" id="IPR003675">
    <property type="entry name" value="Rce1/LyrA-like_dom"/>
</dbReference>
<evidence type="ECO:0000313" key="3">
    <source>
        <dbReference type="EMBL" id="KPQ37769.1"/>
    </source>
</evidence>
<comment type="caution">
    <text evidence="3">The sequence shown here is derived from an EMBL/GenBank/DDBJ whole genome shotgun (WGS) entry which is preliminary data.</text>
</comment>
<sequence length="312" mass="34876">MTNPFIQTAHQGKNEGWRYLLGSLLILFAFIIPGGLVSYGLLIAYITHDGDPATRLLAPTEVVPGEPPIAGIGPLALFVFYNLAFIVFLVSIYLVIRFLHRRSFRSLITPVSRISWRRIGQGFGVFFGLKVIEIGLSYWAAPQNFTLNFQANQFFLFLGWVLLLTPLQIAAEELFCRGYLLQGIGSKLGKWMGILLPSLLFTLLHAANPEVASQSDWEGIFSIIGYYFVIGAFLAWLTVKDQTLELALGVHAANNIATFLLVTSPNSVIPSPALFSIRKIEANFTSLFFTVLLLFAFTFIIFRLLRRPVLPR</sequence>